<comment type="caution">
    <text evidence="7">The sequence shown here is derived from an EMBL/GenBank/DDBJ whole genome shotgun (WGS) entry which is preliminary data.</text>
</comment>
<evidence type="ECO:0000256" key="4">
    <source>
        <dbReference type="ARBA" id="ARBA00022729"/>
    </source>
</evidence>
<dbReference type="EMBL" id="CAKOAT010485153">
    <property type="protein sequence ID" value="CAH8379119.1"/>
    <property type="molecule type" value="Genomic_DNA"/>
</dbReference>
<reference evidence="7 8" key="1">
    <citation type="submission" date="2022-03" db="EMBL/GenBank/DDBJ databases">
        <authorList>
            <person name="Macdonald S."/>
            <person name="Ahmed S."/>
            <person name="Newling K."/>
        </authorList>
    </citation>
    <scope>NUCLEOTIDE SEQUENCE [LARGE SCALE GENOMIC DNA]</scope>
</reference>
<evidence type="ECO:0000256" key="2">
    <source>
        <dbReference type="ARBA" id="ARBA00006722"/>
    </source>
</evidence>
<dbReference type="InterPro" id="IPR010682">
    <property type="entry name" value="SCRL"/>
</dbReference>
<keyword evidence="4 6" id="KW-0732">Signal</keyword>
<accession>A0ABC8L9V6</accession>
<dbReference type="Proteomes" id="UP001642260">
    <property type="component" value="Unassembled WGS sequence"/>
</dbReference>
<keyword evidence="8" id="KW-1185">Reference proteome</keyword>
<dbReference type="PANTHER" id="PTHR34450:SF8">
    <property type="entry name" value="DEFENSIN-LIKE PROTEIN 232-RELATED"/>
    <property type="match status" value="1"/>
</dbReference>
<dbReference type="Pfam" id="PF06876">
    <property type="entry name" value="SCRL"/>
    <property type="match status" value="1"/>
</dbReference>
<keyword evidence="5" id="KW-1015">Disulfide bond</keyword>
<sequence>MKGTTLVMLSCVSICFILSHGKDGDCYDQIPFPGLCGYHAKKKCFKEMLSKNITRRFLSCDCANWEQDKSAKGEDESHICNCLRAVAGDCVPDGFA</sequence>
<name>A0ABC8L9V6_ERUVS</name>
<gene>
    <name evidence="7" type="ORF">ERUC_LOCUS32815</name>
</gene>
<dbReference type="AlphaFoldDB" id="A0ABC8L9V6"/>
<proteinExistence type="inferred from homology"/>
<evidence type="ECO:0000313" key="7">
    <source>
        <dbReference type="EMBL" id="CAH8379119.1"/>
    </source>
</evidence>
<dbReference type="PANTHER" id="PTHR34450">
    <property type="entry name" value="DEFENSIN-LIKE PROTEIN 245-RELATED"/>
    <property type="match status" value="1"/>
</dbReference>
<comment type="subcellular location">
    <subcellularLocation>
        <location evidence="1">Secreted</location>
    </subcellularLocation>
</comment>
<evidence type="ECO:0000256" key="6">
    <source>
        <dbReference type="SAM" id="SignalP"/>
    </source>
</evidence>
<evidence type="ECO:0000256" key="3">
    <source>
        <dbReference type="ARBA" id="ARBA00022525"/>
    </source>
</evidence>
<evidence type="ECO:0000313" key="8">
    <source>
        <dbReference type="Proteomes" id="UP001642260"/>
    </source>
</evidence>
<evidence type="ECO:0000256" key="1">
    <source>
        <dbReference type="ARBA" id="ARBA00004613"/>
    </source>
</evidence>
<keyword evidence="3" id="KW-0964">Secreted</keyword>
<evidence type="ECO:0000256" key="5">
    <source>
        <dbReference type="ARBA" id="ARBA00023157"/>
    </source>
</evidence>
<comment type="similarity">
    <text evidence="2">Belongs to the DEFL family.</text>
</comment>
<feature type="chain" id="PRO_5044851421" evidence="6">
    <location>
        <begin position="22"/>
        <end position="96"/>
    </location>
</feature>
<organism evidence="7 8">
    <name type="scientific">Eruca vesicaria subsp. sativa</name>
    <name type="common">Garden rocket</name>
    <name type="synonym">Eruca sativa</name>
    <dbReference type="NCBI Taxonomy" id="29727"/>
    <lineage>
        <taxon>Eukaryota</taxon>
        <taxon>Viridiplantae</taxon>
        <taxon>Streptophyta</taxon>
        <taxon>Embryophyta</taxon>
        <taxon>Tracheophyta</taxon>
        <taxon>Spermatophyta</taxon>
        <taxon>Magnoliopsida</taxon>
        <taxon>eudicotyledons</taxon>
        <taxon>Gunneridae</taxon>
        <taxon>Pentapetalae</taxon>
        <taxon>rosids</taxon>
        <taxon>malvids</taxon>
        <taxon>Brassicales</taxon>
        <taxon>Brassicaceae</taxon>
        <taxon>Brassiceae</taxon>
        <taxon>Eruca</taxon>
    </lineage>
</organism>
<protein>
    <submittedName>
        <fullName evidence="7">Uncharacterized protein</fullName>
    </submittedName>
</protein>
<dbReference type="GO" id="GO:0005576">
    <property type="term" value="C:extracellular region"/>
    <property type="evidence" value="ECO:0007669"/>
    <property type="project" value="UniProtKB-SubCell"/>
</dbReference>
<feature type="signal peptide" evidence="6">
    <location>
        <begin position="1"/>
        <end position="21"/>
    </location>
</feature>